<evidence type="ECO:0000256" key="1">
    <source>
        <dbReference type="ARBA" id="ARBA00008941"/>
    </source>
</evidence>
<comment type="similarity">
    <text evidence="1">Belongs to the PI3/PI4-kinase family. Type II PI4K subfamily.</text>
</comment>
<protein>
    <recommendedName>
        <fullName evidence="2">1-phosphatidylinositol 4-kinase</fullName>
        <ecNumber evidence="2">2.7.1.67</ecNumber>
    </recommendedName>
</protein>
<organism evidence="7">
    <name type="scientific">Tanacetum cinerariifolium</name>
    <name type="common">Dalmatian daisy</name>
    <name type="synonym">Chrysanthemum cinerariifolium</name>
    <dbReference type="NCBI Taxonomy" id="118510"/>
    <lineage>
        <taxon>Eukaryota</taxon>
        <taxon>Viridiplantae</taxon>
        <taxon>Streptophyta</taxon>
        <taxon>Embryophyta</taxon>
        <taxon>Tracheophyta</taxon>
        <taxon>Spermatophyta</taxon>
        <taxon>Magnoliopsida</taxon>
        <taxon>eudicotyledons</taxon>
        <taxon>Gunneridae</taxon>
        <taxon>Pentapetalae</taxon>
        <taxon>asterids</taxon>
        <taxon>campanulids</taxon>
        <taxon>Asterales</taxon>
        <taxon>Asteraceae</taxon>
        <taxon>Asteroideae</taxon>
        <taxon>Anthemideae</taxon>
        <taxon>Anthemidinae</taxon>
        <taxon>Tanacetum</taxon>
    </lineage>
</organism>
<sequence length="83" mass="9532">FEDCTFDWLYWPQARKPFSPETVDYIESLDVEDDIALLNFYGWSLPSECALQEAEDLILPGMSEAAFIDAVSEIMDQRLDSMS</sequence>
<keyword evidence="5 7" id="KW-0418">Kinase</keyword>
<dbReference type="AlphaFoldDB" id="A0A699IQR3"/>
<keyword evidence="6" id="KW-0067">ATP-binding</keyword>
<gene>
    <name evidence="7" type="ORF">Tci_556867</name>
</gene>
<feature type="non-terminal residue" evidence="7">
    <location>
        <position position="1"/>
    </location>
</feature>
<evidence type="ECO:0000256" key="5">
    <source>
        <dbReference type="ARBA" id="ARBA00022777"/>
    </source>
</evidence>
<dbReference type="GO" id="GO:0005524">
    <property type="term" value="F:ATP binding"/>
    <property type="evidence" value="ECO:0007669"/>
    <property type="project" value="UniProtKB-KW"/>
</dbReference>
<dbReference type="EMBL" id="BKCJ010331958">
    <property type="protein sequence ID" value="GEZ84894.1"/>
    <property type="molecule type" value="Genomic_DNA"/>
</dbReference>
<proteinExistence type="inferred from homology"/>
<comment type="caution">
    <text evidence="7">The sequence shown here is derived from an EMBL/GenBank/DDBJ whole genome shotgun (WGS) entry which is preliminary data.</text>
</comment>
<keyword evidence="4" id="KW-0547">Nucleotide-binding</keyword>
<dbReference type="PANTHER" id="PTHR45800">
    <property type="entry name" value="PHOSPHATIDYLINOSITOL 4-KINASE GAMMA"/>
    <property type="match status" value="1"/>
</dbReference>
<evidence type="ECO:0000313" key="7">
    <source>
        <dbReference type="EMBL" id="GEZ84894.1"/>
    </source>
</evidence>
<reference evidence="7" key="1">
    <citation type="journal article" date="2019" name="Sci. Rep.">
        <title>Draft genome of Tanacetum cinerariifolium, the natural source of mosquito coil.</title>
        <authorList>
            <person name="Yamashiro T."/>
            <person name="Shiraishi A."/>
            <person name="Satake H."/>
            <person name="Nakayama K."/>
        </authorList>
    </citation>
    <scope>NUCLEOTIDE SEQUENCE</scope>
</reference>
<keyword evidence="3" id="KW-0808">Transferase</keyword>
<dbReference type="PANTHER" id="PTHR45800:SF24">
    <property type="entry name" value="PHOSPHATIDYLINOSITOL 4-KINASE GAMMA 4"/>
    <property type="match status" value="1"/>
</dbReference>
<evidence type="ECO:0000256" key="3">
    <source>
        <dbReference type="ARBA" id="ARBA00022679"/>
    </source>
</evidence>
<evidence type="ECO:0000256" key="6">
    <source>
        <dbReference type="ARBA" id="ARBA00022840"/>
    </source>
</evidence>
<dbReference type="GO" id="GO:0004430">
    <property type="term" value="F:1-phosphatidylinositol 4-kinase activity"/>
    <property type="evidence" value="ECO:0007669"/>
    <property type="project" value="UniProtKB-EC"/>
</dbReference>
<dbReference type="EC" id="2.7.1.67" evidence="2"/>
<evidence type="ECO:0000256" key="4">
    <source>
        <dbReference type="ARBA" id="ARBA00022741"/>
    </source>
</evidence>
<accession>A0A699IQR3</accession>
<name>A0A699IQR3_TANCI</name>
<dbReference type="InterPro" id="IPR044571">
    <property type="entry name" value="P4KG1-8"/>
</dbReference>
<evidence type="ECO:0000256" key="2">
    <source>
        <dbReference type="ARBA" id="ARBA00012169"/>
    </source>
</evidence>